<dbReference type="InParanoid" id="A0A2H3EE52"/>
<reference evidence="4" key="1">
    <citation type="journal article" date="2017" name="Nat. Ecol. Evol.">
        <title>Genome expansion and lineage-specific genetic innovations in the forest pathogenic fungi Armillaria.</title>
        <authorList>
            <person name="Sipos G."/>
            <person name="Prasanna A.N."/>
            <person name="Walter M.C."/>
            <person name="O'Connor E."/>
            <person name="Balint B."/>
            <person name="Krizsan K."/>
            <person name="Kiss B."/>
            <person name="Hess J."/>
            <person name="Varga T."/>
            <person name="Slot J."/>
            <person name="Riley R."/>
            <person name="Boka B."/>
            <person name="Rigling D."/>
            <person name="Barry K."/>
            <person name="Lee J."/>
            <person name="Mihaltcheva S."/>
            <person name="LaButti K."/>
            <person name="Lipzen A."/>
            <person name="Waldron R."/>
            <person name="Moloney N.M."/>
            <person name="Sperisen C."/>
            <person name="Kredics L."/>
            <person name="Vagvoelgyi C."/>
            <person name="Patrignani A."/>
            <person name="Fitzpatrick D."/>
            <person name="Nagy I."/>
            <person name="Doyle S."/>
            <person name="Anderson J.B."/>
            <person name="Grigoriev I.V."/>
            <person name="Gueldener U."/>
            <person name="Muensterkoetter M."/>
            <person name="Nagy L.G."/>
        </authorList>
    </citation>
    <scope>NUCLEOTIDE SEQUENCE [LARGE SCALE GENOMIC DNA]</scope>
    <source>
        <strain evidence="4">Ar21-2</strain>
    </source>
</reference>
<evidence type="ECO:0000313" key="3">
    <source>
        <dbReference type="EMBL" id="PBL01853.1"/>
    </source>
</evidence>
<protein>
    <recommendedName>
        <fullName evidence="2">Protein kinase domain-containing protein</fullName>
    </recommendedName>
</protein>
<evidence type="ECO:0000259" key="2">
    <source>
        <dbReference type="PROSITE" id="PS50011"/>
    </source>
</evidence>
<dbReference type="PANTHER" id="PTHR37171">
    <property type="entry name" value="SERINE/THREONINE-PROTEIN KINASE YRZF-RELATED"/>
    <property type="match status" value="1"/>
</dbReference>
<feature type="binding site" evidence="1">
    <location>
        <position position="120"/>
    </location>
    <ligand>
        <name>ATP</name>
        <dbReference type="ChEBI" id="CHEBI:30616"/>
    </ligand>
</feature>
<dbReference type="AlphaFoldDB" id="A0A2H3EE52"/>
<dbReference type="EMBL" id="KZ293645">
    <property type="protein sequence ID" value="PBL01853.1"/>
    <property type="molecule type" value="Genomic_DNA"/>
</dbReference>
<sequence length="279" mass="31230">MLVVTVFRQREATEATVPIRRSRRRLGETPDETAPEELKHELLTRNIALLCFQHGNYHSSSPSFFRRPNSLGRQRPYRYDDCLTLLIGKKLGHGSTGQVYSAQVLVDGGVARYPEKVIVKLALPEEQKERIRHEYAIHRRLLYGPVPVSAGDIPTAFGFFEVIESNTGALILSYNGQTLAHRSDPPASGITVSPEERATLLRILESIHAAGVAHGDIRTWNMVADGEGHLSIIDFNKAKFKGHRKQMRAERQRLEDLLDGEWFSVTSCAALTPSDTASY</sequence>
<proteinExistence type="predicted"/>
<dbReference type="InterPro" id="IPR000719">
    <property type="entry name" value="Prot_kinase_dom"/>
</dbReference>
<dbReference type="PROSITE" id="PS50011">
    <property type="entry name" value="PROTEIN_KINASE_DOM"/>
    <property type="match status" value="1"/>
</dbReference>
<dbReference type="InterPro" id="IPR017441">
    <property type="entry name" value="Protein_kinase_ATP_BS"/>
</dbReference>
<dbReference type="InterPro" id="IPR011009">
    <property type="entry name" value="Kinase-like_dom_sf"/>
</dbReference>
<dbReference type="PROSITE" id="PS00107">
    <property type="entry name" value="PROTEIN_KINASE_ATP"/>
    <property type="match status" value="1"/>
</dbReference>
<organism evidence="3 4">
    <name type="scientific">Armillaria gallica</name>
    <name type="common">Bulbous honey fungus</name>
    <name type="synonym">Armillaria bulbosa</name>
    <dbReference type="NCBI Taxonomy" id="47427"/>
    <lineage>
        <taxon>Eukaryota</taxon>
        <taxon>Fungi</taxon>
        <taxon>Dikarya</taxon>
        <taxon>Basidiomycota</taxon>
        <taxon>Agaricomycotina</taxon>
        <taxon>Agaricomycetes</taxon>
        <taxon>Agaricomycetidae</taxon>
        <taxon>Agaricales</taxon>
        <taxon>Marasmiineae</taxon>
        <taxon>Physalacriaceae</taxon>
        <taxon>Armillaria</taxon>
    </lineage>
</organism>
<name>A0A2H3EE52_ARMGA</name>
<keyword evidence="4" id="KW-1185">Reference proteome</keyword>
<keyword evidence="1" id="KW-0547">Nucleotide-binding</keyword>
<dbReference type="Proteomes" id="UP000217790">
    <property type="component" value="Unassembled WGS sequence"/>
</dbReference>
<keyword evidence="1" id="KW-0067">ATP-binding</keyword>
<dbReference type="STRING" id="47427.A0A2H3EE52"/>
<dbReference type="GO" id="GO:0004672">
    <property type="term" value="F:protein kinase activity"/>
    <property type="evidence" value="ECO:0007669"/>
    <property type="project" value="InterPro"/>
</dbReference>
<dbReference type="OrthoDB" id="2523927at2759"/>
<feature type="domain" description="Protein kinase" evidence="2">
    <location>
        <begin position="85"/>
        <end position="279"/>
    </location>
</feature>
<dbReference type="GO" id="GO:0005524">
    <property type="term" value="F:ATP binding"/>
    <property type="evidence" value="ECO:0007669"/>
    <property type="project" value="UniProtKB-UniRule"/>
</dbReference>
<evidence type="ECO:0000313" key="4">
    <source>
        <dbReference type="Proteomes" id="UP000217790"/>
    </source>
</evidence>
<dbReference type="PANTHER" id="PTHR37171:SF1">
    <property type="entry name" value="SERINE_THREONINE-PROTEIN KINASE YRZF-RELATED"/>
    <property type="match status" value="1"/>
</dbReference>
<evidence type="ECO:0000256" key="1">
    <source>
        <dbReference type="PROSITE-ProRule" id="PRU10141"/>
    </source>
</evidence>
<gene>
    <name evidence="3" type="ORF">ARMGADRAFT_231255</name>
</gene>
<dbReference type="InterPro" id="IPR052396">
    <property type="entry name" value="Meiotic_Drive_Suppr_Kinase"/>
</dbReference>
<dbReference type="SUPFAM" id="SSF56112">
    <property type="entry name" value="Protein kinase-like (PK-like)"/>
    <property type="match status" value="1"/>
</dbReference>
<accession>A0A2H3EE52</accession>
<dbReference type="Gene3D" id="1.10.510.10">
    <property type="entry name" value="Transferase(Phosphotransferase) domain 1"/>
    <property type="match status" value="1"/>
</dbReference>